<keyword evidence="3" id="KW-0238">DNA-binding</keyword>
<reference evidence="6 7" key="1">
    <citation type="submission" date="2019-03" db="EMBL/GenBank/DDBJ databases">
        <authorList>
            <person name="Kim M.K.M."/>
        </authorList>
    </citation>
    <scope>NUCLEOTIDE SEQUENCE [LARGE SCALE GENOMIC DNA]</scope>
    <source>
        <strain evidence="6 7">18JY21-1</strain>
    </source>
</reference>
<organism evidence="6 7">
    <name type="scientific">Paenibacillus albiflavus</name>
    <dbReference type="NCBI Taxonomy" id="2545760"/>
    <lineage>
        <taxon>Bacteria</taxon>
        <taxon>Bacillati</taxon>
        <taxon>Bacillota</taxon>
        <taxon>Bacilli</taxon>
        <taxon>Bacillales</taxon>
        <taxon>Paenibacillaceae</taxon>
        <taxon>Paenibacillus</taxon>
    </lineage>
</organism>
<dbReference type="SUPFAM" id="SSF53850">
    <property type="entry name" value="Periplasmic binding protein-like II"/>
    <property type="match status" value="1"/>
</dbReference>
<dbReference type="Pfam" id="PF00126">
    <property type="entry name" value="HTH_1"/>
    <property type="match status" value="1"/>
</dbReference>
<keyword evidence="2" id="KW-0805">Transcription regulation</keyword>
<dbReference type="PANTHER" id="PTHR30126:SF40">
    <property type="entry name" value="HTH-TYPE TRANSCRIPTIONAL REGULATOR GLTR"/>
    <property type="match status" value="1"/>
</dbReference>
<proteinExistence type="inferred from homology"/>
<dbReference type="AlphaFoldDB" id="A0A4R4E9G5"/>
<protein>
    <submittedName>
        <fullName evidence="6">LysR family transcriptional regulator</fullName>
    </submittedName>
</protein>
<dbReference type="Proteomes" id="UP000295418">
    <property type="component" value="Unassembled WGS sequence"/>
</dbReference>
<keyword evidence="7" id="KW-1185">Reference proteome</keyword>
<dbReference type="CDD" id="cd05466">
    <property type="entry name" value="PBP2_LTTR_substrate"/>
    <property type="match status" value="1"/>
</dbReference>
<dbReference type="OrthoDB" id="2659059at2"/>
<accession>A0A4R4E9G5</accession>
<sequence length="299" mass="34405">MEHWYSFARIVELSSLNKASRVLNISQPALSRQIMKLEEELEVKLFTRKGKRLELTRAGEICYEHALKFIHLQDQLMRNLKQFKGSDKNISFTIGASLTTLQSTLPDLLSAHLNRFPMIDVKASTGKTHEIVTMVKDRKVDIGLVASSIEVNGLICDPLFDDHLCLILPIGHPYANQLTITIDHLKSLPLILFSRGTWYRVLTDEWFQQYDIYPNIKMEIDSFEAIIRLVVSCNAATLLPQSYVRAHLEENNELVICHFPELEAMKRTTSLIFPRDAMDNETVQSFVHTAKTYYSYQNE</sequence>
<dbReference type="PANTHER" id="PTHR30126">
    <property type="entry name" value="HTH-TYPE TRANSCRIPTIONAL REGULATOR"/>
    <property type="match status" value="1"/>
</dbReference>
<dbReference type="GO" id="GO:0000976">
    <property type="term" value="F:transcription cis-regulatory region binding"/>
    <property type="evidence" value="ECO:0007669"/>
    <property type="project" value="TreeGrafter"/>
</dbReference>
<evidence type="ECO:0000256" key="3">
    <source>
        <dbReference type="ARBA" id="ARBA00023125"/>
    </source>
</evidence>
<dbReference type="PROSITE" id="PS50931">
    <property type="entry name" value="HTH_LYSR"/>
    <property type="match status" value="1"/>
</dbReference>
<evidence type="ECO:0000256" key="4">
    <source>
        <dbReference type="ARBA" id="ARBA00023163"/>
    </source>
</evidence>
<comment type="caution">
    <text evidence="6">The sequence shown here is derived from an EMBL/GenBank/DDBJ whole genome shotgun (WGS) entry which is preliminary data.</text>
</comment>
<evidence type="ECO:0000256" key="2">
    <source>
        <dbReference type="ARBA" id="ARBA00023015"/>
    </source>
</evidence>
<dbReference type="InterPro" id="IPR005119">
    <property type="entry name" value="LysR_subst-bd"/>
</dbReference>
<comment type="similarity">
    <text evidence="1">Belongs to the LysR transcriptional regulatory family.</text>
</comment>
<feature type="domain" description="HTH lysR-type" evidence="5">
    <location>
        <begin position="1"/>
        <end position="56"/>
    </location>
</feature>
<keyword evidence="4" id="KW-0804">Transcription</keyword>
<name>A0A4R4E9G5_9BACL</name>
<evidence type="ECO:0000313" key="7">
    <source>
        <dbReference type="Proteomes" id="UP000295418"/>
    </source>
</evidence>
<gene>
    <name evidence="6" type="ORF">E0485_15745</name>
</gene>
<dbReference type="InterPro" id="IPR000847">
    <property type="entry name" value="LysR_HTH_N"/>
</dbReference>
<dbReference type="EMBL" id="SKFG01000016">
    <property type="protein sequence ID" value="TCZ75827.1"/>
    <property type="molecule type" value="Genomic_DNA"/>
</dbReference>
<dbReference type="SUPFAM" id="SSF46785">
    <property type="entry name" value="Winged helix' DNA-binding domain"/>
    <property type="match status" value="1"/>
</dbReference>
<dbReference type="RefSeq" id="WP_132419016.1">
    <property type="nucleotide sequence ID" value="NZ_SKFG01000016.1"/>
</dbReference>
<evidence type="ECO:0000259" key="5">
    <source>
        <dbReference type="PROSITE" id="PS50931"/>
    </source>
</evidence>
<dbReference type="FunFam" id="1.10.10.10:FF:000001">
    <property type="entry name" value="LysR family transcriptional regulator"/>
    <property type="match status" value="1"/>
</dbReference>
<dbReference type="Gene3D" id="1.10.10.10">
    <property type="entry name" value="Winged helix-like DNA-binding domain superfamily/Winged helix DNA-binding domain"/>
    <property type="match status" value="1"/>
</dbReference>
<dbReference type="InterPro" id="IPR036390">
    <property type="entry name" value="WH_DNA-bd_sf"/>
</dbReference>
<dbReference type="InterPro" id="IPR036388">
    <property type="entry name" value="WH-like_DNA-bd_sf"/>
</dbReference>
<dbReference type="GO" id="GO:0003700">
    <property type="term" value="F:DNA-binding transcription factor activity"/>
    <property type="evidence" value="ECO:0007669"/>
    <property type="project" value="InterPro"/>
</dbReference>
<dbReference type="Gene3D" id="3.40.190.290">
    <property type="match status" value="1"/>
</dbReference>
<evidence type="ECO:0000313" key="6">
    <source>
        <dbReference type="EMBL" id="TCZ75827.1"/>
    </source>
</evidence>
<dbReference type="Pfam" id="PF03466">
    <property type="entry name" value="LysR_substrate"/>
    <property type="match status" value="1"/>
</dbReference>
<evidence type="ECO:0000256" key="1">
    <source>
        <dbReference type="ARBA" id="ARBA00009437"/>
    </source>
</evidence>
<dbReference type="PRINTS" id="PR00039">
    <property type="entry name" value="HTHLYSR"/>
</dbReference>